<dbReference type="EMBL" id="JAACJP010000017">
    <property type="protein sequence ID" value="KAF5379130.1"/>
    <property type="molecule type" value="Genomic_DNA"/>
</dbReference>
<dbReference type="Gene3D" id="3.40.50.1580">
    <property type="entry name" value="Nucleoside phosphorylase domain"/>
    <property type="match status" value="1"/>
</dbReference>
<name>A0A8H5M2Q7_9AGAR</name>
<feature type="signal peptide" evidence="2">
    <location>
        <begin position="1"/>
        <end position="15"/>
    </location>
</feature>
<dbReference type="GO" id="GO:0005783">
    <property type="term" value="C:endoplasmic reticulum"/>
    <property type="evidence" value="ECO:0007669"/>
    <property type="project" value="TreeGrafter"/>
</dbReference>
<reference evidence="3 4" key="1">
    <citation type="journal article" date="2020" name="ISME J.">
        <title>Uncovering the hidden diversity of litter-decomposition mechanisms in mushroom-forming fungi.</title>
        <authorList>
            <person name="Floudas D."/>
            <person name="Bentzer J."/>
            <person name="Ahren D."/>
            <person name="Johansson T."/>
            <person name="Persson P."/>
            <person name="Tunlid A."/>
        </authorList>
    </citation>
    <scope>NUCLEOTIDE SEQUENCE [LARGE SCALE GENOMIC DNA]</scope>
    <source>
        <strain evidence="3 4">CBS 661.87</strain>
    </source>
</reference>
<evidence type="ECO:0000313" key="3">
    <source>
        <dbReference type="EMBL" id="KAF5379130.1"/>
    </source>
</evidence>
<feature type="chain" id="PRO_5034742904" description="Purine nucleoside permease" evidence="2">
    <location>
        <begin position="16"/>
        <end position="399"/>
    </location>
</feature>
<dbReference type="GO" id="GO:0003824">
    <property type="term" value="F:catalytic activity"/>
    <property type="evidence" value="ECO:0007669"/>
    <property type="project" value="InterPro"/>
</dbReference>
<dbReference type="PANTHER" id="PTHR38643:SF1">
    <property type="entry name" value="PURINE NUCLEOSIDE PERMEASE C285.05-RELATED"/>
    <property type="match status" value="1"/>
</dbReference>
<evidence type="ECO:0000313" key="4">
    <source>
        <dbReference type="Proteomes" id="UP000565441"/>
    </source>
</evidence>
<dbReference type="PANTHER" id="PTHR38643">
    <property type="entry name" value="PURINE NUCLEOSIDE PERMEASE C285.05-RELATED"/>
    <property type="match status" value="1"/>
</dbReference>
<dbReference type="PIRSF" id="PIRSF013171">
    <property type="entry name" value="Pur_nuclsid_perm"/>
    <property type="match status" value="1"/>
</dbReference>
<comment type="function">
    <text evidence="1">Nucleoside permease that transports adenosine and guanosine.</text>
</comment>
<protein>
    <recommendedName>
        <fullName evidence="5">Purine nucleoside permease</fullName>
    </recommendedName>
</protein>
<gene>
    <name evidence="3" type="ORF">D9615_005856</name>
</gene>
<proteinExistence type="inferred from homology"/>
<accession>A0A8H5M2Q7</accession>
<sequence>MALALLLAIGTLVSASILPSTDSSSLRHDLGNILEPEKVSKLNPKVFIVSLFDAEGDTWYNIPEFNVLAHNITIPGLSPVFPDAHCTQDGSICQLTAGEGEINAAVSISSLLHSPAFDLRKTYFLIAGIAGISPKVATLGSVTFARFAVQVTLQYEFDAREKPVEFSTGYVPQGSFAPDQYPREIYGTEVFEVNDALRKLAVGFAKTATLNDTGAAQAYRANYASNPAFLSGASPPSVVQCDTATSDTFWTGALLAEAFENTVRLFTNGTGEYCTTQQEDNAVLEALLRGAMTKRVDFSRIIIMRTGSNFDRPFLGQSAAENRFGDSGGFTPSLNNLHIAGVKVVEGIIDGWDTTFARGVSPSNYVGDIFGSLGGEPDFGPGSIFEQQTISRRSRRRRV</sequence>
<comment type="caution">
    <text evidence="3">The sequence shown here is derived from an EMBL/GenBank/DDBJ whole genome shotgun (WGS) entry which is preliminary data.</text>
</comment>
<keyword evidence="4" id="KW-1185">Reference proteome</keyword>
<evidence type="ECO:0000256" key="1">
    <source>
        <dbReference type="PIRNR" id="PIRNR013171"/>
    </source>
</evidence>
<dbReference type="InterPro" id="IPR009486">
    <property type="entry name" value="Pur_nuclsid_perm"/>
</dbReference>
<keyword evidence="1" id="KW-0813">Transport</keyword>
<keyword evidence="2" id="KW-0732">Signal</keyword>
<dbReference type="OrthoDB" id="2331083at2759"/>
<comment type="similarity">
    <text evidence="1">Belongs to the NUP family.</text>
</comment>
<dbReference type="GO" id="GO:0009116">
    <property type="term" value="P:nucleoside metabolic process"/>
    <property type="evidence" value="ECO:0007669"/>
    <property type="project" value="InterPro"/>
</dbReference>
<dbReference type="Pfam" id="PF06516">
    <property type="entry name" value="NUP"/>
    <property type="match status" value="1"/>
</dbReference>
<dbReference type="InterPro" id="IPR035994">
    <property type="entry name" value="Nucleoside_phosphorylase_sf"/>
</dbReference>
<evidence type="ECO:0000256" key="2">
    <source>
        <dbReference type="SAM" id="SignalP"/>
    </source>
</evidence>
<dbReference type="GO" id="GO:0055085">
    <property type="term" value="P:transmembrane transport"/>
    <property type="evidence" value="ECO:0007669"/>
    <property type="project" value="InterPro"/>
</dbReference>
<evidence type="ECO:0008006" key="5">
    <source>
        <dbReference type="Google" id="ProtNLM"/>
    </source>
</evidence>
<dbReference type="Proteomes" id="UP000565441">
    <property type="component" value="Unassembled WGS sequence"/>
</dbReference>
<organism evidence="3 4">
    <name type="scientific">Tricholomella constricta</name>
    <dbReference type="NCBI Taxonomy" id="117010"/>
    <lineage>
        <taxon>Eukaryota</taxon>
        <taxon>Fungi</taxon>
        <taxon>Dikarya</taxon>
        <taxon>Basidiomycota</taxon>
        <taxon>Agaricomycotina</taxon>
        <taxon>Agaricomycetes</taxon>
        <taxon>Agaricomycetidae</taxon>
        <taxon>Agaricales</taxon>
        <taxon>Tricholomatineae</taxon>
        <taxon>Lyophyllaceae</taxon>
        <taxon>Tricholomella</taxon>
    </lineage>
</organism>
<dbReference type="AlphaFoldDB" id="A0A8H5M2Q7"/>